<proteinExistence type="predicted"/>
<reference evidence="1 2" key="1">
    <citation type="submission" date="2020-10" db="EMBL/GenBank/DDBJ databases">
        <title>Plant Genome Project.</title>
        <authorList>
            <person name="Zhang R.-G."/>
        </authorList>
    </citation>
    <scope>NUCLEOTIDE SEQUENCE [LARGE SCALE GENOMIC DNA]</scope>
    <source>
        <strain evidence="1">FAFU-HL-1</strain>
        <tissue evidence="1">Leaf</tissue>
    </source>
</reference>
<dbReference type="EMBL" id="JADGMS010000008">
    <property type="protein sequence ID" value="KAF9678098.1"/>
    <property type="molecule type" value="Genomic_DNA"/>
</dbReference>
<dbReference type="AlphaFoldDB" id="A0A835N1Z2"/>
<gene>
    <name evidence="1" type="ORF">SADUNF_Sadunf08G0176500</name>
</gene>
<keyword evidence="2" id="KW-1185">Reference proteome</keyword>
<evidence type="ECO:0000313" key="1">
    <source>
        <dbReference type="EMBL" id="KAF9678098.1"/>
    </source>
</evidence>
<name>A0A835N1Z2_9ROSI</name>
<comment type="caution">
    <text evidence="1">The sequence shown here is derived from an EMBL/GenBank/DDBJ whole genome shotgun (WGS) entry which is preliminary data.</text>
</comment>
<dbReference type="OrthoDB" id="10440774at2759"/>
<dbReference type="Proteomes" id="UP000657918">
    <property type="component" value="Chromosome 8"/>
</dbReference>
<protein>
    <submittedName>
        <fullName evidence="1">Uncharacterized protein</fullName>
    </submittedName>
</protein>
<accession>A0A835N1Z2</accession>
<evidence type="ECO:0000313" key="2">
    <source>
        <dbReference type="Proteomes" id="UP000657918"/>
    </source>
</evidence>
<organism evidence="1 2">
    <name type="scientific">Salix dunnii</name>
    <dbReference type="NCBI Taxonomy" id="1413687"/>
    <lineage>
        <taxon>Eukaryota</taxon>
        <taxon>Viridiplantae</taxon>
        <taxon>Streptophyta</taxon>
        <taxon>Embryophyta</taxon>
        <taxon>Tracheophyta</taxon>
        <taxon>Spermatophyta</taxon>
        <taxon>Magnoliopsida</taxon>
        <taxon>eudicotyledons</taxon>
        <taxon>Gunneridae</taxon>
        <taxon>Pentapetalae</taxon>
        <taxon>rosids</taxon>
        <taxon>fabids</taxon>
        <taxon>Malpighiales</taxon>
        <taxon>Salicaceae</taxon>
        <taxon>Saliceae</taxon>
        <taxon>Salix</taxon>
    </lineage>
</organism>
<sequence length="81" mass="9020">MQKMANSPETNTKTQGVDLQLSENLIIVEDGDECGRRDWKSDPDISGANGCIEAYRDKMLFRKCGVSQVQEEGSKPGEMPR</sequence>